<comment type="subcellular location">
    <subcellularLocation>
        <location evidence="1">Golgi apparatus</location>
    </subcellularLocation>
</comment>
<evidence type="ECO:0000313" key="10">
    <source>
        <dbReference type="Proteomes" id="UP000743370"/>
    </source>
</evidence>
<organism evidence="9 10">
    <name type="scientific">Phaseolus angularis</name>
    <name type="common">Azuki bean</name>
    <name type="synonym">Vigna angularis</name>
    <dbReference type="NCBI Taxonomy" id="3914"/>
    <lineage>
        <taxon>Eukaryota</taxon>
        <taxon>Viridiplantae</taxon>
        <taxon>Streptophyta</taxon>
        <taxon>Embryophyta</taxon>
        <taxon>Tracheophyta</taxon>
        <taxon>Spermatophyta</taxon>
        <taxon>Magnoliopsida</taxon>
        <taxon>eudicotyledons</taxon>
        <taxon>Gunneridae</taxon>
        <taxon>Pentapetalae</taxon>
        <taxon>rosids</taxon>
        <taxon>fabids</taxon>
        <taxon>Fabales</taxon>
        <taxon>Fabaceae</taxon>
        <taxon>Papilionoideae</taxon>
        <taxon>50 kb inversion clade</taxon>
        <taxon>NPAAA clade</taxon>
        <taxon>indigoferoid/millettioid clade</taxon>
        <taxon>Phaseoleae</taxon>
        <taxon>Vigna</taxon>
    </lineage>
</organism>
<evidence type="ECO:0000256" key="7">
    <source>
        <dbReference type="ARBA" id="ARBA00023316"/>
    </source>
</evidence>
<evidence type="ECO:0000256" key="6">
    <source>
        <dbReference type="ARBA" id="ARBA00023180"/>
    </source>
</evidence>
<gene>
    <name evidence="9" type="ORF">HKW66_Vig0211410</name>
</gene>
<evidence type="ECO:0000256" key="8">
    <source>
        <dbReference type="SAM" id="Phobius"/>
    </source>
</evidence>
<dbReference type="GO" id="GO:0008107">
    <property type="term" value="F:galactoside 2-alpha-L-fucosyltransferase activity"/>
    <property type="evidence" value="ECO:0007669"/>
    <property type="project" value="InterPro"/>
</dbReference>
<evidence type="ECO:0000256" key="1">
    <source>
        <dbReference type="ARBA" id="ARBA00004555"/>
    </source>
</evidence>
<dbReference type="PANTHER" id="PTHR31889:SF52">
    <property type="entry name" value="FUCOSYLTRANSFERASE"/>
    <property type="match status" value="1"/>
</dbReference>
<accession>A0A8T0JDW0</accession>
<dbReference type="FunFam" id="3.40.50.11340:FF:000005">
    <property type="entry name" value="Galactoside 2-alpha-L-fucosyltransferase"/>
    <property type="match status" value="1"/>
</dbReference>
<keyword evidence="8" id="KW-0812">Transmembrane</keyword>
<dbReference type="GO" id="GO:0009969">
    <property type="term" value="P:xyloglucan biosynthetic process"/>
    <property type="evidence" value="ECO:0007669"/>
    <property type="project" value="TreeGrafter"/>
</dbReference>
<evidence type="ECO:0000256" key="4">
    <source>
        <dbReference type="ARBA" id="ARBA00022679"/>
    </source>
</evidence>
<dbReference type="GO" id="GO:0042546">
    <property type="term" value="P:cell wall biogenesis"/>
    <property type="evidence" value="ECO:0007669"/>
    <property type="project" value="InterPro"/>
</dbReference>
<protein>
    <submittedName>
        <fullName evidence="9">Galactoside 2-alpha-L-fucosyltransferase</fullName>
    </submittedName>
</protein>
<dbReference type="PANTHER" id="PTHR31889">
    <property type="entry name" value="FUCOSYLTRANSFERASE 2-RELATED"/>
    <property type="match status" value="1"/>
</dbReference>
<dbReference type="Gene3D" id="3.40.50.11340">
    <property type="match status" value="1"/>
</dbReference>
<dbReference type="AlphaFoldDB" id="A0A8T0JDW0"/>
<feature type="transmembrane region" description="Helical" evidence="8">
    <location>
        <begin position="12"/>
        <end position="31"/>
    </location>
</feature>
<dbReference type="GO" id="GO:0071555">
    <property type="term" value="P:cell wall organization"/>
    <property type="evidence" value="ECO:0007669"/>
    <property type="project" value="UniProtKB-KW"/>
</dbReference>
<keyword evidence="8" id="KW-1133">Transmembrane helix</keyword>
<dbReference type="EMBL" id="JABFOF010000011">
    <property type="protein sequence ID" value="KAG2370967.1"/>
    <property type="molecule type" value="Genomic_DNA"/>
</dbReference>
<evidence type="ECO:0000256" key="3">
    <source>
        <dbReference type="ARBA" id="ARBA00022676"/>
    </source>
</evidence>
<name>A0A8T0JDW0_PHAAN</name>
<keyword evidence="5" id="KW-0333">Golgi apparatus</keyword>
<dbReference type="InterPro" id="IPR004938">
    <property type="entry name" value="XG_FTase"/>
</dbReference>
<comment type="similarity">
    <text evidence="2">Belongs to the glycosyltransferase 37 family.</text>
</comment>
<evidence type="ECO:0000256" key="5">
    <source>
        <dbReference type="ARBA" id="ARBA00023034"/>
    </source>
</evidence>
<keyword evidence="3" id="KW-0328">Glycosyltransferase</keyword>
<keyword evidence="4" id="KW-0808">Transferase</keyword>
<keyword evidence="7" id="KW-0961">Cell wall biogenesis/degradation</keyword>
<dbReference type="GO" id="GO:0016020">
    <property type="term" value="C:membrane"/>
    <property type="evidence" value="ECO:0007669"/>
    <property type="project" value="InterPro"/>
</dbReference>
<evidence type="ECO:0000256" key="2">
    <source>
        <dbReference type="ARBA" id="ARBA00010481"/>
    </source>
</evidence>
<evidence type="ECO:0000313" key="9">
    <source>
        <dbReference type="EMBL" id="KAG2370967.1"/>
    </source>
</evidence>
<dbReference type="Gene3D" id="3.40.50.11350">
    <property type="match status" value="2"/>
</dbReference>
<sequence>MGDVGKIFKSFKILLVVAFITFSILVTFFVLHKNSVFDIFKEFNAFIEEKKNLNISEPDKDLKNNTFEAVKDDLSLSTTSGNDKLFGGLLVSSFNESSCISRFQSYLYRKASPHKPSKYLISKLRNYEHLHQRCGPYTKFYNETMENGAKRSNNYVDLRCKYLVWIASDGLGNRMISLVSTFLYAILTNRVLLVRFDVDMLNLFCEPFFDSSWLLPKNSPYWNDLKQFETHETLSMNNKKNNSLEFVPPVLVLDLTHTHVGHTNLFHCDQNQDLLQKVHVMILQSNQYFVPSLFMISSFRQDLNKMFLDKDTIFHYLGRYLFHPSNRVWERIRKLYEANLAKENEKIGLQVRVFNIHHPPTQTITNEIISCVHQAKLLPKFNVQSSMNHHLKNNTSKVVLVVSLYSQYGEKLKSIYESNTSLSREVIKVYQPSHEEQQNSNDDMHNIKAWTEIYLLSLCDALVTSSMSTFGYVAHSLGGLKPWILQPIYGETVPDPPCQRAKYVEPCFHYPPKYACKTNVTVDFTSLFHHITHCEDVSSGVKNSVFDLVHGFNVLAVRAHNASNNVLKQGTQNAITTNVVHEGAQNASIQEFQNATVKTGEEKDHNVIPDSAPVDRVLLVKFGADMSGLFCEPFPDSSWLLPRSFPYWKDQKHIETYENILNNFKHTHDRHNNFFHCDGSQDLLQKISVLILRSDQYFVPSLFMIPSFREELSKMFPQKDTVFHHLGRYLLHPSNKAWQIIRKIYEAHLAKANERIGLQIRLFNTHRLPHQTVINQIVSCTLQHKLLPDFNAQKSVASPLKKTSKVVLVASLFSEYGEKLKTMYQANRTVTREVIRVYQPSHEERQKSNDDMHNIKAWTEIYLLSLCDALVTSTKSTFGYVAHSLGGLKPWILQRGYNETIPDPPCRHAKSMEPCFHYPPKYDCRANSTVDFTSLFNHMKHCEDVSGGLKLVNGNH</sequence>
<keyword evidence="6" id="KW-0325">Glycoprotein</keyword>
<dbReference type="GO" id="GO:0005794">
    <property type="term" value="C:Golgi apparatus"/>
    <property type="evidence" value="ECO:0007669"/>
    <property type="project" value="UniProtKB-SubCell"/>
</dbReference>
<dbReference type="Pfam" id="PF03254">
    <property type="entry name" value="XG_FTase"/>
    <property type="match status" value="2"/>
</dbReference>
<comment type="caution">
    <text evidence="9">The sequence shown here is derived from an EMBL/GenBank/DDBJ whole genome shotgun (WGS) entry which is preliminary data.</text>
</comment>
<dbReference type="Proteomes" id="UP000743370">
    <property type="component" value="Unassembled WGS sequence"/>
</dbReference>
<reference evidence="9 10" key="1">
    <citation type="submission" date="2020-05" db="EMBL/GenBank/DDBJ databases">
        <title>Vigna angularis (adzuki bean) Var. LongXiaoDou No. 4 denovo assembly.</title>
        <authorList>
            <person name="Xiang H."/>
        </authorList>
    </citation>
    <scope>NUCLEOTIDE SEQUENCE [LARGE SCALE GENOMIC DNA]</scope>
    <source>
        <tissue evidence="9">Leaf</tissue>
    </source>
</reference>
<keyword evidence="8" id="KW-0472">Membrane</keyword>
<proteinExistence type="inferred from homology"/>